<feature type="compositionally biased region" description="Pro residues" evidence="1">
    <location>
        <begin position="127"/>
        <end position="140"/>
    </location>
</feature>
<keyword evidence="5" id="KW-1185">Reference proteome</keyword>
<evidence type="ECO:0000313" key="4">
    <source>
        <dbReference type="EMBL" id="THF60955.1"/>
    </source>
</evidence>
<protein>
    <submittedName>
        <fullName evidence="4">Zinc ribbon domain-containing protein</fullName>
    </submittedName>
</protein>
<evidence type="ECO:0000313" key="5">
    <source>
        <dbReference type="Proteomes" id="UP000307956"/>
    </source>
</evidence>
<dbReference type="Proteomes" id="UP000307956">
    <property type="component" value="Unassembled WGS sequence"/>
</dbReference>
<feature type="compositionally biased region" description="Low complexity" evidence="1">
    <location>
        <begin position="73"/>
        <end position="83"/>
    </location>
</feature>
<evidence type="ECO:0000259" key="3">
    <source>
        <dbReference type="Pfam" id="PF13240"/>
    </source>
</evidence>
<accession>A0A4S4AMZ7</accession>
<keyword evidence="2" id="KW-0812">Transmembrane</keyword>
<feature type="compositionally biased region" description="Low complexity" evidence="1">
    <location>
        <begin position="91"/>
        <end position="100"/>
    </location>
</feature>
<dbReference type="EMBL" id="SSOD01000008">
    <property type="protein sequence ID" value="THF60955.1"/>
    <property type="molecule type" value="Genomic_DNA"/>
</dbReference>
<proteinExistence type="predicted"/>
<name>A0A4S4AMZ7_9RHOO</name>
<keyword evidence="2" id="KW-1133">Transmembrane helix</keyword>
<keyword evidence="2" id="KW-0472">Membrane</keyword>
<comment type="caution">
    <text evidence="4">The sequence shown here is derived from an EMBL/GenBank/DDBJ whole genome shotgun (WGS) entry which is preliminary data.</text>
</comment>
<dbReference type="Pfam" id="PF13240">
    <property type="entry name" value="Zn_Ribbon_1"/>
    <property type="match status" value="1"/>
</dbReference>
<feature type="domain" description="Zinc-ribbon" evidence="3">
    <location>
        <begin position="2"/>
        <end position="24"/>
    </location>
</feature>
<organism evidence="4 5">
    <name type="scientific">Pseudothauera rhizosphaerae</name>
    <dbReference type="NCBI Taxonomy" id="2565932"/>
    <lineage>
        <taxon>Bacteria</taxon>
        <taxon>Pseudomonadati</taxon>
        <taxon>Pseudomonadota</taxon>
        <taxon>Betaproteobacteria</taxon>
        <taxon>Rhodocyclales</taxon>
        <taxon>Zoogloeaceae</taxon>
        <taxon>Pseudothauera</taxon>
    </lineage>
</organism>
<dbReference type="AlphaFoldDB" id="A0A4S4AMZ7"/>
<feature type="region of interest" description="Disordered" evidence="1">
    <location>
        <begin position="71"/>
        <end position="144"/>
    </location>
</feature>
<gene>
    <name evidence="4" type="ORF">E6O51_12050</name>
</gene>
<dbReference type="OrthoDB" id="9182752at2"/>
<feature type="transmembrane region" description="Helical" evidence="2">
    <location>
        <begin position="44"/>
        <end position="63"/>
    </location>
</feature>
<evidence type="ECO:0000256" key="1">
    <source>
        <dbReference type="SAM" id="MobiDB-lite"/>
    </source>
</evidence>
<dbReference type="InterPro" id="IPR026870">
    <property type="entry name" value="Zinc_ribbon_dom"/>
</dbReference>
<sequence length="195" mass="20386">MKCSQCGHENRATASFCTACGTALEAKAHLPPSASPTVRRRKPLPAIVAAIALLSAGVGYYVYRTVPAPESPAPTATGAAADTPPAPAAAPPAQADAPTASESAPRVAEPAGKAPPAPARAPHEPADPAPRPTQAPPPAPAGESEWLTDLRHELDRCEQLNFLARIPCREKVRWTYCKERWNTVSECATSGQDAQ</sequence>
<evidence type="ECO:0000256" key="2">
    <source>
        <dbReference type="SAM" id="Phobius"/>
    </source>
</evidence>
<reference evidence="4 5" key="1">
    <citation type="submission" date="2019-04" db="EMBL/GenBank/DDBJ databases">
        <title>Azoarcus rhizosphaerae sp. nov. isolated from rhizosphere of Ficus religiosa.</title>
        <authorList>
            <person name="Lin S.-Y."/>
            <person name="Hameed A."/>
            <person name="Hsu Y.-H."/>
            <person name="Young C.-C."/>
        </authorList>
    </citation>
    <scope>NUCLEOTIDE SEQUENCE [LARGE SCALE GENOMIC DNA]</scope>
    <source>
        <strain evidence="4 5">CC-YHH848</strain>
    </source>
</reference>
<dbReference type="RefSeq" id="WP_136385229.1">
    <property type="nucleotide sequence ID" value="NZ_SSOD01000008.1"/>
</dbReference>